<name>A0A1J5PAL8_9ZZZZ</name>
<keyword evidence="1" id="KW-0472">Membrane</keyword>
<accession>A0A1J5PAL8</accession>
<dbReference type="AlphaFoldDB" id="A0A1J5PAL8"/>
<evidence type="ECO:0000256" key="1">
    <source>
        <dbReference type="SAM" id="Phobius"/>
    </source>
</evidence>
<dbReference type="EMBL" id="MLJW01005716">
    <property type="protein sequence ID" value="OIQ67768.1"/>
    <property type="molecule type" value="Genomic_DNA"/>
</dbReference>
<feature type="transmembrane region" description="Helical" evidence="1">
    <location>
        <begin position="7"/>
        <end position="25"/>
    </location>
</feature>
<sequence>MRIAGFYACKVSLVAVIIYKLYILYSIGRQVLCCCFQVASKKVFSVYPHFGNAFTLEGYVAVCINISTGHFFNYVLNRCAIAYFIGGCIKLNGVFFYFYRYYIGYGNLL</sequence>
<proteinExistence type="predicted"/>
<comment type="caution">
    <text evidence="2">The sequence shown here is derived from an EMBL/GenBank/DDBJ whole genome shotgun (WGS) entry which is preliminary data.</text>
</comment>
<gene>
    <name evidence="2" type="ORF">GALL_506510</name>
</gene>
<keyword evidence="1" id="KW-1133">Transmembrane helix</keyword>
<evidence type="ECO:0000313" key="2">
    <source>
        <dbReference type="EMBL" id="OIQ67768.1"/>
    </source>
</evidence>
<organism evidence="2">
    <name type="scientific">mine drainage metagenome</name>
    <dbReference type="NCBI Taxonomy" id="410659"/>
    <lineage>
        <taxon>unclassified sequences</taxon>
        <taxon>metagenomes</taxon>
        <taxon>ecological metagenomes</taxon>
    </lineage>
</organism>
<protein>
    <submittedName>
        <fullName evidence="2">Uncharacterized protein</fullName>
    </submittedName>
</protein>
<keyword evidence="1" id="KW-0812">Transmembrane</keyword>
<reference evidence="2" key="1">
    <citation type="submission" date="2016-10" db="EMBL/GenBank/DDBJ databases">
        <title>Sequence of Gallionella enrichment culture.</title>
        <authorList>
            <person name="Poehlein A."/>
            <person name="Muehling M."/>
            <person name="Daniel R."/>
        </authorList>
    </citation>
    <scope>NUCLEOTIDE SEQUENCE</scope>
</reference>